<feature type="transmembrane region" description="Helical" evidence="2">
    <location>
        <begin position="297"/>
        <end position="314"/>
    </location>
</feature>
<name>A0ABD5TWI6_9EURY</name>
<evidence type="ECO:0000313" key="3">
    <source>
        <dbReference type="EMBL" id="MFC6823648.1"/>
    </source>
</evidence>
<feature type="transmembrane region" description="Helical" evidence="2">
    <location>
        <begin position="255"/>
        <end position="277"/>
    </location>
</feature>
<dbReference type="EMBL" id="JBHSXH010000004">
    <property type="protein sequence ID" value="MFC6823648.1"/>
    <property type="molecule type" value="Genomic_DNA"/>
</dbReference>
<feature type="compositionally biased region" description="Basic and acidic residues" evidence="1">
    <location>
        <begin position="334"/>
        <end position="345"/>
    </location>
</feature>
<sequence>MSIGWWYGTATTALLWALYLFLGRTADLTALLSTPDVGLGLRGLLFALWFLLPIFLALDWRSIRDDAAWDPGIGPWLLVSVVWLANIAAATAYCIRRESALRNTVPSARWAYGIVVGIVFWVALVGVNLLSTVVSTGVISTVFSGPVILLALSGLPTCLYLDAEHVRGHTHWNPSVRFWLAGASVPLVNVLVGAAYLLRRRAEFAETSDPDSVALLGVDEEPIPPVPSPWFDRVAAALGLYFFAFVILGGTPGLLSVGLGGLAAVLWVPFGLAVTPMIRYDLKALTAAGAAWGWTRYLYLSSFLLPPVAFLYLLRRTTVVHDVLRRTGPTQARAEPEFPNPDRLDPNGSND</sequence>
<feature type="region of interest" description="Disordered" evidence="1">
    <location>
        <begin position="330"/>
        <end position="351"/>
    </location>
</feature>
<proteinExistence type="predicted"/>
<dbReference type="AlphaFoldDB" id="A0ABD5TWI6"/>
<comment type="caution">
    <text evidence="3">The sequence shown here is derived from an EMBL/GenBank/DDBJ whole genome shotgun (WGS) entry which is preliminary data.</text>
</comment>
<feature type="transmembrane region" description="Helical" evidence="2">
    <location>
        <begin position="6"/>
        <end position="22"/>
    </location>
</feature>
<keyword evidence="2" id="KW-0812">Transmembrane</keyword>
<feature type="transmembrane region" description="Helical" evidence="2">
    <location>
        <begin position="107"/>
        <end position="127"/>
    </location>
</feature>
<organism evidence="3 4">
    <name type="scientific">Halopelagius fulvigenes</name>
    <dbReference type="NCBI Taxonomy" id="1198324"/>
    <lineage>
        <taxon>Archaea</taxon>
        <taxon>Methanobacteriati</taxon>
        <taxon>Methanobacteriota</taxon>
        <taxon>Stenosarchaea group</taxon>
        <taxon>Halobacteria</taxon>
        <taxon>Halobacteriales</taxon>
        <taxon>Haloferacaceae</taxon>
    </lineage>
</organism>
<feature type="transmembrane region" description="Helical" evidence="2">
    <location>
        <begin position="176"/>
        <end position="198"/>
    </location>
</feature>
<keyword evidence="2" id="KW-1133">Transmembrane helix</keyword>
<feature type="transmembrane region" description="Helical" evidence="2">
    <location>
        <begin position="43"/>
        <end position="63"/>
    </location>
</feature>
<dbReference type="Proteomes" id="UP001596408">
    <property type="component" value="Unassembled WGS sequence"/>
</dbReference>
<keyword evidence="2" id="KW-0472">Membrane</keyword>
<keyword evidence="4" id="KW-1185">Reference proteome</keyword>
<protein>
    <submittedName>
        <fullName evidence="3">Uncharacterized protein</fullName>
    </submittedName>
</protein>
<dbReference type="RefSeq" id="WP_379692097.1">
    <property type="nucleotide sequence ID" value="NZ_JBHSXH010000004.1"/>
</dbReference>
<evidence type="ECO:0000256" key="2">
    <source>
        <dbReference type="SAM" id="Phobius"/>
    </source>
</evidence>
<gene>
    <name evidence="3" type="ORF">ACFQEV_01315</name>
</gene>
<evidence type="ECO:0000313" key="4">
    <source>
        <dbReference type="Proteomes" id="UP001596408"/>
    </source>
</evidence>
<accession>A0ABD5TWI6</accession>
<feature type="transmembrane region" description="Helical" evidence="2">
    <location>
        <begin position="75"/>
        <end position="95"/>
    </location>
</feature>
<reference evidence="3 4" key="1">
    <citation type="journal article" date="2019" name="Int. J. Syst. Evol. Microbiol.">
        <title>The Global Catalogue of Microorganisms (GCM) 10K type strain sequencing project: providing services to taxonomists for standard genome sequencing and annotation.</title>
        <authorList>
            <consortium name="The Broad Institute Genomics Platform"/>
            <consortium name="The Broad Institute Genome Sequencing Center for Infectious Disease"/>
            <person name="Wu L."/>
            <person name="Ma J."/>
        </authorList>
    </citation>
    <scope>NUCLEOTIDE SEQUENCE [LARGE SCALE GENOMIC DNA]</scope>
    <source>
        <strain evidence="3 4">YIM 94188</strain>
    </source>
</reference>
<feature type="transmembrane region" description="Helical" evidence="2">
    <location>
        <begin position="133"/>
        <end position="155"/>
    </location>
</feature>
<evidence type="ECO:0000256" key="1">
    <source>
        <dbReference type="SAM" id="MobiDB-lite"/>
    </source>
</evidence>